<evidence type="ECO:0000313" key="3">
    <source>
        <dbReference type="Proteomes" id="UP000719500"/>
    </source>
</evidence>
<feature type="transmembrane region" description="Helical" evidence="1">
    <location>
        <begin position="96"/>
        <end position="113"/>
    </location>
</feature>
<organism evidence="2 3">
    <name type="scientific">Oscillibacter valericigenes</name>
    <dbReference type="NCBI Taxonomy" id="351091"/>
    <lineage>
        <taxon>Bacteria</taxon>
        <taxon>Bacillati</taxon>
        <taxon>Bacillota</taxon>
        <taxon>Clostridia</taxon>
        <taxon>Eubacteriales</taxon>
        <taxon>Oscillospiraceae</taxon>
        <taxon>Oscillibacter</taxon>
    </lineage>
</organism>
<feature type="transmembrane region" description="Helical" evidence="1">
    <location>
        <begin position="67"/>
        <end position="84"/>
    </location>
</feature>
<evidence type="ECO:0008006" key="4">
    <source>
        <dbReference type="Google" id="ProtNLM"/>
    </source>
</evidence>
<accession>A0ABS2FUD8</accession>
<dbReference type="EMBL" id="JACSNX010000002">
    <property type="protein sequence ID" value="MBM6850501.1"/>
    <property type="molecule type" value="Genomic_DNA"/>
</dbReference>
<dbReference type="PROSITE" id="PS51257">
    <property type="entry name" value="PROKAR_LIPOPROTEIN"/>
    <property type="match status" value="1"/>
</dbReference>
<keyword evidence="3" id="KW-1185">Reference proteome</keyword>
<comment type="caution">
    <text evidence="2">The sequence shown here is derived from an EMBL/GenBank/DDBJ whole genome shotgun (WGS) entry which is preliminary data.</text>
</comment>
<reference evidence="2 3" key="1">
    <citation type="journal article" date="2021" name="Sci. Rep.">
        <title>The distribution of antibiotic resistance genes in chicken gut microbiota commensals.</title>
        <authorList>
            <person name="Juricova H."/>
            <person name="Matiasovicova J."/>
            <person name="Kubasova T."/>
            <person name="Cejkova D."/>
            <person name="Rychlik I."/>
        </authorList>
    </citation>
    <scope>NUCLEOTIDE SEQUENCE [LARGE SCALE GENOMIC DNA]</scope>
    <source>
        <strain evidence="2 3">An411</strain>
    </source>
</reference>
<evidence type="ECO:0000313" key="2">
    <source>
        <dbReference type="EMBL" id="MBM6850501.1"/>
    </source>
</evidence>
<evidence type="ECO:0000256" key="1">
    <source>
        <dbReference type="SAM" id="Phobius"/>
    </source>
</evidence>
<keyword evidence="1" id="KW-0472">Membrane</keyword>
<dbReference type="RefSeq" id="WP_204802534.1">
    <property type="nucleotide sequence ID" value="NZ_JACSNS010000006.1"/>
</dbReference>
<protein>
    <recommendedName>
        <fullName evidence="4">Lipoprotein</fullName>
    </recommendedName>
</protein>
<sequence>MKTAKLVTGILCMVFTFLVLFQSCAAGISNTLGETGESSGFAGLMLALLMLAGGIVEVVTRKASGKGGSIAAVILFFLAALIGFPNAGSFSDLKIWSAWCLILGILNLISLFVKEKDNGGTDPS</sequence>
<dbReference type="Proteomes" id="UP000719500">
    <property type="component" value="Unassembled WGS sequence"/>
</dbReference>
<proteinExistence type="predicted"/>
<gene>
    <name evidence="2" type="ORF">H9X91_03495</name>
</gene>
<keyword evidence="1" id="KW-1133">Transmembrane helix</keyword>
<name>A0ABS2FUD8_9FIRM</name>
<keyword evidence="1" id="KW-0812">Transmembrane</keyword>
<feature type="transmembrane region" description="Helical" evidence="1">
    <location>
        <begin position="41"/>
        <end position="60"/>
    </location>
</feature>